<organism evidence="7 8">
    <name type="scientific">Pseudomonas kuykendallii</name>
    <dbReference type="NCBI Taxonomy" id="1007099"/>
    <lineage>
        <taxon>Bacteria</taxon>
        <taxon>Pseudomonadati</taxon>
        <taxon>Pseudomonadota</taxon>
        <taxon>Gammaproteobacteria</taxon>
        <taxon>Pseudomonadales</taxon>
        <taxon>Pseudomonadaceae</taxon>
        <taxon>Pseudomonas</taxon>
    </lineage>
</organism>
<sequence>MMFRPGMAARLLRVGLGCSFFAAGLLPGAALADLGVSKSRAPGYEGTRYVGDTDAFLIRLTNNFVNGDITDVAFTDALPNGFRVAAGGLRSATCVDGNGASVAFSGTLGATPGSNQIVLANGVIPPRNGGSVAGRCDIVVEVTSSVAGSQANVLAAGSVSGQHAGATVSNADRAEQSLNFLSLQAPSLSKAFSPNSVVRADQPSRLTLRITNNANQPLPLNGAGDSPAFGLRDTLPSGLRVAATPAVQINCGSTPPTFAPAAGATTLLAVGGSVPASSVCELSVMVVAEGVDNAYQTSLSNVINRSTDFANQRGLVPSQNASANLTVTAPLRVAKSFSPATIAAGQQSTLTITLTNASPLSALQLGAFADDIDGAASGLQISGAPTAVCTGGSTLSGLAGNGSQTLTFSGGTLNANSNCRITVPYTATLDTPGTSQTFTNSIPAGGVPVTSPGGVFSQAASSTVTVYDQFTVSKTSSPSVVAPGNPVYFTVRTSNYSSQVQNGVALTDRLPDGMTLLGQPGFPAPALSGTGCIADSLSVGGSATDPVFTFDLAAGTGPNPAQCTVGFWAMVPEGASAGATIRNEIPSGGVCAPGGICNHSETSASYSVSNSTLAVEKAFASSSAAEGSAVTLTLSLVNLSAKPITAASLLDNLPLGSNDTPMQVATPNNASTTCGGSLVAVPGSERIALSGATVPARADNGQGDAGRCTVTVNVTGSAGSYQNSLPAGAAQGSETTASGLVRNIVSPGPVNATLNFESALSGAKSFAPARVQSGGRSTVTVRLSNNQPGVLDNVAVVDDLPSGMVVATPANAYSTCDGAPSVVAAAGASRVSLSGARIPTGSCDLLFDVIATGSGNWVNRIAPGQLTASGGVQNVAPISATLQNASGGQVTVGVNHAQASIAAPGATTQLVISLANTGSLDLSDLALNNYFTSNGLAGGTPTGERIASVANASTTCPGGVVSAAPGATSLSLAGASLAAGASCTVTVDVTMAVTGTVNDIIPTGAVTSAQGVSNDQPASTSLQTSSGLGVVKQFTPNVVAANERSRLRITFTNPTSEPLSGLTLTDSYPAGLVSASPANALGTCQGSISVASGSLTLSNGQLAAGSSSAPASCYIEVDVLSATQGEYLNAIPVGAVSASAGGSPVQNNQGTSDTLRVKMPLRVHKAFVNRTLDAGSPDGFSTGIANGTPGNAYALSIRITNPNAAPLTGVAFSDSLPNGLVVAQTPNLANSCGGLASASPSGTGVSLAGGELPANGSCTVSVNVLSNVAGSYLNQIPAGGVSSYEGVVNEQPTRAQITFSSPPTLTKQFQPAVIPQGGVSRLTIFVGNPNDAPMTLSAALTDTLPTSPGPVRVAATPNVGGTCPGASIVATPNAAFVRLASASVVPAGGCTVEVDVTASTPGEHTNVIAAGELKTDFGNNPQPAYAPLNVSTLGYVAGKVYRNDDLDDGGYAPGTDLPLAGISIALHSGNGCAGPLASGPEGFVNPLLTDASGNYLFANLAAGVYSVCQAGQPAGTLNDLPRAGSLISLNGSGGAPGVASNPTASSSQIAGINLSANADGEVSGSIGNDFPEVRPSSLSGTVFADQNNDGVRQNSDPALSGVTLTLTGSDWQGNAIAPRSLVTDAAGHYSFTDLAPGTYTVTEPTQPENTANGQTLAGTTGGTPTAVGTLPSAIAGIVLPPATASTGNDFAEIPHGRTLSGQVFIDPEDDGRPYGDDHGLPGQTIELSGTDVNGNPVPPRSVVTGADGSFSFSGLPAGTYTLTQPQQPEGTLPGKTTAGSAGGTATTVSVAPSAISGIDLSGDGQLFSVDNWFAEIPTPDLVISKTHDPATFLAAGRGVYVIRVGNLGVGASSGTVTVVDTLPAGLTAAGVPTGNGWSCAVSGQVIRCTTDAAIPANTPASDAANAISVPVSVDGGLGDVTLTNVAVVSGGSEQSIDTGNNRAEDPTTISRALTSLEGSVWFDSNHDRVRDPGESLMPGWTVELVRGGSVVASTLSDANGHYAFSDVIPNSGYEVRFRHPETGTVYGRPVPNESGAAYTDGAMGAGNPAGASTATGTLSELTLVAGSHTPEQSLPIDPAGVVYDAITREPVRGAVVRIEGPAGFSAADVLGGALEQATGSDGLYQIVLLPSAPAGTYTLVVTPPSGYLQQPSALIPVCRTTLAVGAFPDPALVQNSNRPPLDAITAHDPALCPASSAGLAGSSDTTQYYASFSFAGGSADVVNNHIPVDPILAGAIVMTKTTPKVNVTRGELVPYTLTARNTLASSLAAIALEDQIPPGFKYVKGSAQIDGVPAEPQVNGRLLRWPDRTLNAGQLVTIRLILVVGSGVGFNEYVNQAWASNMVADARVSNVASASVRVVADPTFDCSDLIGKVFDDKNRNGYQDEGEPGIPGVRLATPKGWLVTTDEYGRYHIACADVPSEMRGSNFILKVDERTLPSGYRVTTENPRVVRLTQGRLVKANFGASIHRVVRLDLSPAAFGADNQLTAQYQAQLGQVLTLMYAEPSILRIAYRLPVDGSVEDARARIGHVRDWIREQWEPHDCCYDMQLEEEIVPAGDSVEVIR</sequence>
<proteinExistence type="predicted"/>
<feature type="domain" description="DUF7933" evidence="6">
    <location>
        <begin position="333"/>
        <end position="464"/>
    </location>
</feature>
<dbReference type="SUPFAM" id="SSF117074">
    <property type="entry name" value="Hypothetical protein PA1324"/>
    <property type="match status" value="5"/>
</dbReference>
<dbReference type="InterPro" id="IPR001434">
    <property type="entry name" value="OmcB-like_DUF11"/>
</dbReference>
<dbReference type="Gene3D" id="2.60.40.10">
    <property type="entry name" value="Immunoglobulins"/>
    <property type="match status" value="5"/>
</dbReference>
<gene>
    <name evidence="7" type="ORF">SAMN05216287_2246</name>
</gene>
<dbReference type="Proteomes" id="UP000243778">
    <property type="component" value="Unassembled WGS sequence"/>
</dbReference>
<comment type="subcellular location">
    <subcellularLocation>
        <location evidence="1">Secreted</location>
    </subcellularLocation>
</comment>
<keyword evidence="3" id="KW-0732">Signal</keyword>
<feature type="domain" description="DUF11" evidence="4">
    <location>
        <begin position="2237"/>
        <end position="2350"/>
    </location>
</feature>
<evidence type="ECO:0000313" key="7">
    <source>
        <dbReference type="EMBL" id="SDX15029.1"/>
    </source>
</evidence>
<dbReference type="Pfam" id="PF25564">
    <property type="entry name" value="DUF7933"/>
    <property type="match status" value="9"/>
</dbReference>
<dbReference type="OrthoDB" id="28717at2"/>
<keyword evidence="8" id="KW-1185">Reference proteome</keyword>
<feature type="domain" description="DUF7933" evidence="6">
    <location>
        <begin position="186"/>
        <end position="327"/>
    </location>
</feature>
<dbReference type="InterPro" id="IPR057693">
    <property type="entry name" value="DUF7933"/>
</dbReference>
<dbReference type="STRING" id="1007099.SAMN05216287_2246"/>
<reference evidence="8" key="1">
    <citation type="submission" date="2016-10" db="EMBL/GenBank/DDBJ databases">
        <authorList>
            <person name="Varghese N."/>
            <person name="Submissions S."/>
        </authorList>
    </citation>
    <scope>NUCLEOTIDE SEQUENCE [LARGE SCALE GENOMIC DNA]</scope>
    <source>
        <strain evidence="8">NRRL B-59562</strain>
    </source>
</reference>
<evidence type="ECO:0000259" key="6">
    <source>
        <dbReference type="Pfam" id="PF25564"/>
    </source>
</evidence>
<dbReference type="Gene3D" id="2.60.40.1120">
    <property type="entry name" value="Carboxypeptidase-like, regulatory domain"/>
    <property type="match status" value="1"/>
</dbReference>
<feature type="domain" description="DUF7933" evidence="6">
    <location>
        <begin position="1030"/>
        <end position="1156"/>
    </location>
</feature>
<feature type="domain" description="SD-repeat containing protein B" evidence="5">
    <location>
        <begin position="1578"/>
        <end position="1658"/>
    </location>
</feature>
<dbReference type="EMBL" id="FNNU01000003">
    <property type="protein sequence ID" value="SDX15029.1"/>
    <property type="molecule type" value="Genomic_DNA"/>
</dbReference>
<feature type="domain" description="DUF7933" evidence="6">
    <location>
        <begin position="52"/>
        <end position="164"/>
    </location>
</feature>
<name>A0A1H2ZE48_9PSED</name>
<dbReference type="PANTHER" id="PTHR23303">
    <property type="entry name" value="CARBOXYPEPTIDASE REGULATORY REGION-CONTAINING"/>
    <property type="match status" value="1"/>
</dbReference>
<dbReference type="GO" id="GO:0005576">
    <property type="term" value="C:extracellular region"/>
    <property type="evidence" value="ECO:0007669"/>
    <property type="project" value="UniProtKB-SubCell"/>
</dbReference>
<evidence type="ECO:0000256" key="1">
    <source>
        <dbReference type="ARBA" id="ARBA00004613"/>
    </source>
</evidence>
<feature type="domain" description="DUF7933" evidence="6">
    <location>
        <begin position="1303"/>
        <end position="1430"/>
    </location>
</feature>
<feature type="domain" description="DUF7933" evidence="6">
    <location>
        <begin position="615"/>
        <end position="730"/>
    </location>
</feature>
<dbReference type="InterPro" id="IPR008969">
    <property type="entry name" value="CarboxyPept-like_regulatory"/>
</dbReference>
<keyword evidence="2" id="KW-0964">Secreted</keyword>
<accession>A0A1H2ZE48</accession>
<dbReference type="InterPro" id="IPR047589">
    <property type="entry name" value="DUF11_rpt"/>
</dbReference>
<dbReference type="InterPro" id="IPR051417">
    <property type="entry name" value="SDr/BOS_complex"/>
</dbReference>
<dbReference type="PANTHER" id="PTHR23303:SF15">
    <property type="entry name" value="COLOSSIN-A"/>
    <property type="match status" value="1"/>
</dbReference>
<dbReference type="Pfam" id="PF01345">
    <property type="entry name" value="DUF11"/>
    <property type="match status" value="2"/>
</dbReference>
<dbReference type="InterPro" id="IPR033764">
    <property type="entry name" value="Sdr_B"/>
</dbReference>
<feature type="domain" description="DUF7933" evidence="6">
    <location>
        <begin position="1189"/>
        <end position="1297"/>
    </location>
</feature>
<evidence type="ECO:0000259" key="5">
    <source>
        <dbReference type="Pfam" id="PF17210"/>
    </source>
</evidence>
<evidence type="ECO:0000256" key="2">
    <source>
        <dbReference type="ARBA" id="ARBA00022525"/>
    </source>
</evidence>
<dbReference type="InterPro" id="IPR013783">
    <property type="entry name" value="Ig-like_fold"/>
</dbReference>
<feature type="domain" description="DUF7933" evidence="6">
    <location>
        <begin position="764"/>
        <end position="882"/>
    </location>
</feature>
<feature type="domain" description="SD-repeat containing protein B" evidence="5">
    <location>
        <begin position="1959"/>
        <end position="2022"/>
    </location>
</feature>
<dbReference type="NCBIfam" id="TIGR01451">
    <property type="entry name" value="B_ant_repeat"/>
    <property type="match status" value="1"/>
</dbReference>
<protein>
    <submittedName>
        <fullName evidence="7">Conserved repeat domain-containing protein</fullName>
    </submittedName>
</protein>
<evidence type="ECO:0000313" key="8">
    <source>
        <dbReference type="Proteomes" id="UP000243778"/>
    </source>
</evidence>
<dbReference type="SUPFAM" id="SSF49464">
    <property type="entry name" value="Carboxypeptidase regulatory domain-like"/>
    <property type="match status" value="1"/>
</dbReference>
<evidence type="ECO:0000256" key="3">
    <source>
        <dbReference type="ARBA" id="ARBA00022729"/>
    </source>
</evidence>
<feature type="domain" description="DUF11" evidence="4">
    <location>
        <begin position="1820"/>
        <end position="1944"/>
    </location>
</feature>
<dbReference type="Pfam" id="PF17210">
    <property type="entry name" value="SdrD_B"/>
    <property type="match status" value="2"/>
</dbReference>
<evidence type="ECO:0000259" key="4">
    <source>
        <dbReference type="Pfam" id="PF01345"/>
    </source>
</evidence>
<feature type="domain" description="DUF7933" evidence="6">
    <location>
        <begin position="902"/>
        <end position="1022"/>
    </location>
</feature>